<evidence type="ECO:0000313" key="3">
    <source>
        <dbReference type="Proteomes" id="UP001153709"/>
    </source>
</evidence>
<reference evidence="2" key="1">
    <citation type="submission" date="2022-01" db="EMBL/GenBank/DDBJ databases">
        <authorList>
            <person name="King R."/>
        </authorList>
    </citation>
    <scope>NUCLEOTIDE SEQUENCE</scope>
</reference>
<accession>A0A9N9XHW1</accession>
<dbReference type="OrthoDB" id="548799at2759"/>
<evidence type="ECO:0000256" key="1">
    <source>
        <dbReference type="ARBA" id="ARBA00010994"/>
    </source>
</evidence>
<name>A0A9N9XHW1_DIABA</name>
<dbReference type="InterPro" id="IPR011992">
    <property type="entry name" value="EF-hand-dom_pair"/>
</dbReference>
<proteinExistence type="inferred from homology"/>
<dbReference type="GO" id="GO:0046785">
    <property type="term" value="P:microtubule polymerization"/>
    <property type="evidence" value="ECO:0007669"/>
    <property type="project" value="InterPro"/>
</dbReference>
<keyword evidence="3" id="KW-1185">Reference proteome</keyword>
<dbReference type="SUPFAM" id="SSF47473">
    <property type="entry name" value="EF-hand"/>
    <property type="match status" value="1"/>
</dbReference>
<gene>
    <name evidence="2" type="ORF">DIABBA_LOCUS12804</name>
</gene>
<dbReference type="AlphaFoldDB" id="A0A9N9XHW1"/>
<dbReference type="Pfam" id="PF05517">
    <property type="entry name" value="p25-alpha"/>
    <property type="match status" value="1"/>
</dbReference>
<protein>
    <submittedName>
        <fullName evidence="2">Uncharacterized protein</fullName>
    </submittedName>
</protein>
<evidence type="ECO:0000313" key="2">
    <source>
        <dbReference type="EMBL" id="CAG9840113.1"/>
    </source>
</evidence>
<dbReference type="Proteomes" id="UP001153709">
    <property type="component" value="Chromosome 9"/>
</dbReference>
<dbReference type="InterPro" id="IPR008907">
    <property type="entry name" value="TPP/p25"/>
</dbReference>
<sequence>MTTPGQFGPTIPLRAAPSEQQWEIIKLDIQFLNFAHFEPDVATVVAASDPKAEKVVYEKKDLLTKTIHLKQIDFWFKQAGVISKDLTRTDTGLAYSKFQVKGILFADFLTMLDDLAASKELSVEDIKIQLQSCGLPGASKTAKAGT</sequence>
<comment type="similarity">
    <text evidence="1">Belongs to the TPPP family.</text>
</comment>
<dbReference type="EMBL" id="OU898284">
    <property type="protein sequence ID" value="CAG9840113.1"/>
    <property type="molecule type" value="Genomic_DNA"/>
</dbReference>
<dbReference type="Gene3D" id="1.10.238.10">
    <property type="entry name" value="EF-hand"/>
    <property type="match status" value="1"/>
</dbReference>
<dbReference type="GO" id="GO:0015631">
    <property type="term" value="F:tubulin binding"/>
    <property type="evidence" value="ECO:0007669"/>
    <property type="project" value="InterPro"/>
</dbReference>
<organism evidence="2 3">
    <name type="scientific">Diabrotica balteata</name>
    <name type="common">Banded cucumber beetle</name>
    <dbReference type="NCBI Taxonomy" id="107213"/>
    <lineage>
        <taxon>Eukaryota</taxon>
        <taxon>Metazoa</taxon>
        <taxon>Ecdysozoa</taxon>
        <taxon>Arthropoda</taxon>
        <taxon>Hexapoda</taxon>
        <taxon>Insecta</taxon>
        <taxon>Pterygota</taxon>
        <taxon>Neoptera</taxon>
        <taxon>Endopterygota</taxon>
        <taxon>Coleoptera</taxon>
        <taxon>Polyphaga</taxon>
        <taxon>Cucujiformia</taxon>
        <taxon>Chrysomeloidea</taxon>
        <taxon>Chrysomelidae</taxon>
        <taxon>Galerucinae</taxon>
        <taxon>Diabroticina</taxon>
        <taxon>Diabroticites</taxon>
        <taxon>Diabrotica</taxon>
    </lineage>
</organism>